<sequence length="159" mass="17535">GTRPSLEVAYAAPAGEVEERLAEVWRQVLGLDRVGRHDNFFDLGGDSIRATQMVARVRAALKIEVPLNALFEAPTLLAFASRVVHAIDGDAPSRPLAPRPLAPRDRHAPLPLSDPQRRLWFLDRSGRAAPRIAPHHLRRRGRRAAAGDSRSTPRSPADR</sequence>
<reference evidence="6 7" key="1">
    <citation type="journal article" date="2019" name="Nat. Microbiol.">
        <title>Mediterranean grassland soil C-N compound turnover is dependent on rainfall and depth, and is mediated by genomically divergent microorganisms.</title>
        <authorList>
            <person name="Diamond S."/>
            <person name="Andeer P.F."/>
            <person name="Li Z."/>
            <person name="Crits-Christoph A."/>
            <person name="Burstein D."/>
            <person name="Anantharaman K."/>
            <person name="Lane K.R."/>
            <person name="Thomas B.C."/>
            <person name="Pan C."/>
            <person name="Northen T.R."/>
            <person name="Banfield J.F."/>
        </authorList>
    </citation>
    <scope>NUCLEOTIDE SEQUENCE [LARGE SCALE GENOMIC DNA]</scope>
    <source>
        <strain evidence="6">WS_10</strain>
    </source>
</reference>
<feature type="non-terminal residue" evidence="6">
    <location>
        <position position="1"/>
    </location>
</feature>
<dbReference type="PANTHER" id="PTHR45527:SF1">
    <property type="entry name" value="FATTY ACID SYNTHASE"/>
    <property type="match status" value="1"/>
</dbReference>
<organism evidence="6 7">
    <name type="scientific">Eiseniibacteriota bacterium</name>
    <dbReference type="NCBI Taxonomy" id="2212470"/>
    <lineage>
        <taxon>Bacteria</taxon>
        <taxon>Candidatus Eiseniibacteriota</taxon>
    </lineage>
</organism>
<feature type="region of interest" description="Disordered" evidence="4">
    <location>
        <begin position="131"/>
        <end position="159"/>
    </location>
</feature>
<dbReference type="FunFam" id="1.10.1200.10:FF:000005">
    <property type="entry name" value="Nonribosomal peptide synthetase 1"/>
    <property type="match status" value="1"/>
</dbReference>
<dbReference type="Proteomes" id="UP000319836">
    <property type="component" value="Unassembled WGS sequence"/>
</dbReference>
<evidence type="ECO:0000256" key="2">
    <source>
        <dbReference type="ARBA" id="ARBA00022450"/>
    </source>
</evidence>
<evidence type="ECO:0000313" key="7">
    <source>
        <dbReference type="Proteomes" id="UP000319836"/>
    </source>
</evidence>
<feature type="domain" description="Carrier" evidence="5">
    <location>
        <begin position="12"/>
        <end position="87"/>
    </location>
</feature>
<evidence type="ECO:0000259" key="5">
    <source>
        <dbReference type="PROSITE" id="PS50075"/>
    </source>
</evidence>
<dbReference type="InterPro" id="IPR009081">
    <property type="entry name" value="PP-bd_ACP"/>
</dbReference>
<keyword evidence="3" id="KW-0597">Phosphoprotein</keyword>
<keyword evidence="2" id="KW-0596">Phosphopantetheine</keyword>
<dbReference type="InterPro" id="IPR036736">
    <property type="entry name" value="ACP-like_sf"/>
</dbReference>
<feature type="compositionally biased region" description="Polar residues" evidence="4">
    <location>
        <begin position="149"/>
        <end position="159"/>
    </location>
</feature>
<dbReference type="AlphaFoldDB" id="A0A538U656"/>
<dbReference type="PANTHER" id="PTHR45527">
    <property type="entry name" value="NONRIBOSOMAL PEPTIDE SYNTHETASE"/>
    <property type="match status" value="1"/>
</dbReference>
<evidence type="ECO:0000256" key="4">
    <source>
        <dbReference type="SAM" id="MobiDB-lite"/>
    </source>
</evidence>
<dbReference type="PROSITE" id="PS00012">
    <property type="entry name" value="PHOSPHOPANTETHEINE"/>
    <property type="match status" value="1"/>
</dbReference>
<dbReference type="SMART" id="SM00823">
    <property type="entry name" value="PKS_PP"/>
    <property type="match status" value="1"/>
</dbReference>
<dbReference type="EMBL" id="VBPA01000130">
    <property type="protein sequence ID" value="TMQ71355.1"/>
    <property type="molecule type" value="Genomic_DNA"/>
</dbReference>
<comment type="cofactor">
    <cofactor evidence="1">
        <name>pantetheine 4'-phosphate</name>
        <dbReference type="ChEBI" id="CHEBI:47942"/>
    </cofactor>
</comment>
<dbReference type="Pfam" id="PF00550">
    <property type="entry name" value="PP-binding"/>
    <property type="match status" value="1"/>
</dbReference>
<gene>
    <name evidence="6" type="ORF">E6K80_05855</name>
</gene>
<dbReference type="InterPro" id="IPR020806">
    <property type="entry name" value="PKS_PP-bd"/>
</dbReference>
<dbReference type="Gene3D" id="1.10.1200.10">
    <property type="entry name" value="ACP-like"/>
    <property type="match status" value="1"/>
</dbReference>
<dbReference type="GO" id="GO:0043041">
    <property type="term" value="P:amino acid activation for nonribosomal peptide biosynthetic process"/>
    <property type="evidence" value="ECO:0007669"/>
    <property type="project" value="TreeGrafter"/>
</dbReference>
<proteinExistence type="predicted"/>
<protein>
    <recommendedName>
        <fullName evidence="5">Carrier domain-containing protein</fullName>
    </recommendedName>
</protein>
<feature type="region of interest" description="Disordered" evidence="4">
    <location>
        <begin position="89"/>
        <end position="110"/>
    </location>
</feature>
<comment type="caution">
    <text evidence="6">The sequence shown here is derived from an EMBL/GenBank/DDBJ whole genome shotgun (WGS) entry which is preliminary data.</text>
</comment>
<evidence type="ECO:0000256" key="1">
    <source>
        <dbReference type="ARBA" id="ARBA00001957"/>
    </source>
</evidence>
<dbReference type="GO" id="GO:0044550">
    <property type="term" value="P:secondary metabolite biosynthetic process"/>
    <property type="evidence" value="ECO:0007669"/>
    <property type="project" value="TreeGrafter"/>
</dbReference>
<evidence type="ECO:0000313" key="6">
    <source>
        <dbReference type="EMBL" id="TMQ71355.1"/>
    </source>
</evidence>
<dbReference type="PROSITE" id="PS50075">
    <property type="entry name" value="CARRIER"/>
    <property type="match status" value="1"/>
</dbReference>
<dbReference type="GO" id="GO:0005829">
    <property type="term" value="C:cytosol"/>
    <property type="evidence" value="ECO:0007669"/>
    <property type="project" value="TreeGrafter"/>
</dbReference>
<accession>A0A538U656</accession>
<feature type="compositionally biased region" description="Basic residues" evidence="4">
    <location>
        <begin position="133"/>
        <end position="143"/>
    </location>
</feature>
<name>A0A538U656_UNCEI</name>
<dbReference type="InterPro" id="IPR006162">
    <property type="entry name" value="Ppantetheine_attach_site"/>
</dbReference>
<dbReference type="SUPFAM" id="SSF47336">
    <property type="entry name" value="ACP-like"/>
    <property type="match status" value="1"/>
</dbReference>
<evidence type="ECO:0000256" key="3">
    <source>
        <dbReference type="ARBA" id="ARBA00022553"/>
    </source>
</evidence>
<dbReference type="GO" id="GO:0031177">
    <property type="term" value="F:phosphopantetheine binding"/>
    <property type="evidence" value="ECO:0007669"/>
    <property type="project" value="InterPro"/>
</dbReference>